<keyword evidence="1" id="KW-0378">Hydrolase</keyword>
<evidence type="ECO:0000313" key="1">
    <source>
        <dbReference type="EMBL" id="MFD1250455.1"/>
    </source>
</evidence>
<name>A0ABW3W7M2_9ACTN</name>
<dbReference type="EC" id="3.1.2.-" evidence="1"/>
<dbReference type="RefSeq" id="WP_367919075.1">
    <property type="nucleotide sequence ID" value="NZ_BAABAC010000018.1"/>
</dbReference>
<comment type="caution">
    <text evidence="1">The sequence shown here is derived from an EMBL/GenBank/DDBJ whole genome shotgun (WGS) entry which is preliminary data.</text>
</comment>
<sequence>MGQVFDCEIQARLRDMNVGAHVDNVEALRILDEARLLFLRHAPLTDDGGRGGLFRDVPSHAVELVASQRVDYRAEMRFTAYQPFLVRIWVSHVARTAVTISSELRIAADHPPAIVAETSLVFWDHTAEASWPISDEVRAALAAYAGEPVALRERPGR</sequence>
<dbReference type="Pfam" id="PF13279">
    <property type="entry name" value="4HBT_2"/>
    <property type="match status" value="1"/>
</dbReference>
<dbReference type="GO" id="GO:0016787">
    <property type="term" value="F:hydrolase activity"/>
    <property type="evidence" value="ECO:0007669"/>
    <property type="project" value="UniProtKB-KW"/>
</dbReference>
<keyword evidence="2" id="KW-1185">Reference proteome</keyword>
<organism evidence="1 2">
    <name type="scientific">Nocardioides ginsengisoli</name>
    <dbReference type="NCBI Taxonomy" id="363868"/>
    <lineage>
        <taxon>Bacteria</taxon>
        <taxon>Bacillati</taxon>
        <taxon>Actinomycetota</taxon>
        <taxon>Actinomycetes</taxon>
        <taxon>Propionibacteriales</taxon>
        <taxon>Nocardioidaceae</taxon>
        <taxon>Nocardioides</taxon>
    </lineage>
</organism>
<evidence type="ECO:0000313" key="2">
    <source>
        <dbReference type="Proteomes" id="UP001597229"/>
    </source>
</evidence>
<dbReference type="Proteomes" id="UP001597229">
    <property type="component" value="Unassembled WGS sequence"/>
</dbReference>
<reference evidence="2" key="1">
    <citation type="journal article" date="2019" name="Int. J. Syst. Evol. Microbiol.">
        <title>The Global Catalogue of Microorganisms (GCM) 10K type strain sequencing project: providing services to taxonomists for standard genome sequencing and annotation.</title>
        <authorList>
            <consortium name="The Broad Institute Genomics Platform"/>
            <consortium name="The Broad Institute Genome Sequencing Center for Infectious Disease"/>
            <person name="Wu L."/>
            <person name="Ma J."/>
        </authorList>
    </citation>
    <scope>NUCLEOTIDE SEQUENCE [LARGE SCALE GENOMIC DNA]</scope>
    <source>
        <strain evidence="2">CCUG 52478</strain>
    </source>
</reference>
<dbReference type="SUPFAM" id="SSF54637">
    <property type="entry name" value="Thioesterase/thiol ester dehydrase-isomerase"/>
    <property type="match status" value="1"/>
</dbReference>
<accession>A0ABW3W7M2</accession>
<gene>
    <name evidence="1" type="ORF">ACFQ3F_21870</name>
</gene>
<dbReference type="EMBL" id="JBHTLX010000024">
    <property type="protein sequence ID" value="MFD1250455.1"/>
    <property type="molecule type" value="Genomic_DNA"/>
</dbReference>
<proteinExistence type="predicted"/>
<dbReference type="InterPro" id="IPR029069">
    <property type="entry name" value="HotDog_dom_sf"/>
</dbReference>
<protein>
    <submittedName>
        <fullName evidence="1">Acyl-CoA thioesterase</fullName>
        <ecNumber evidence="1">3.1.2.-</ecNumber>
    </submittedName>
</protein>
<dbReference type="Gene3D" id="3.10.129.10">
    <property type="entry name" value="Hotdog Thioesterase"/>
    <property type="match status" value="1"/>
</dbReference>